<organism evidence="2 3">
    <name type="scientific">Colocasia esculenta</name>
    <name type="common">Wild taro</name>
    <name type="synonym">Arum esculentum</name>
    <dbReference type="NCBI Taxonomy" id="4460"/>
    <lineage>
        <taxon>Eukaryota</taxon>
        <taxon>Viridiplantae</taxon>
        <taxon>Streptophyta</taxon>
        <taxon>Embryophyta</taxon>
        <taxon>Tracheophyta</taxon>
        <taxon>Spermatophyta</taxon>
        <taxon>Magnoliopsida</taxon>
        <taxon>Liliopsida</taxon>
        <taxon>Araceae</taxon>
        <taxon>Aroideae</taxon>
        <taxon>Colocasieae</taxon>
        <taxon>Colocasia</taxon>
    </lineage>
</organism>
<dbReference type="EMBL" id="NMUH01001888">
    <property type="protein sequence ID" value="MQL96210.1"/>
    <property type="molecule type" value="Genomic_DNA"/>
</dbReference>
<dbReference type="AlphaFoldDB" id="A0A843VRN3"/>
<evidence type="ECO:0000313" key="2">
    <source>
        <dbReference type="EMBL" id="MQL96210.1"/>
    </source>
</evidence>
<reference evidence="2" key="1">
    <citation type="submission" date="2017-07" db="EMBL/GenBank/DDBJ databases">
        <title>Taro Niue Genome Assembly and Annotation.</title>
        <authorList>
            <person name="Atibalentja N."/>
            <person name="Keating K."/>
            <person name="Fields C.J."/>
        </authorList>
    </citation>
    <scope>NUCLEOTIDE SEQUENCE</scope>
    <source>
        <strain evidence="2">Niue_2</strain>
        <tissue evidence="2">Leaf</tissue>
    </source>
</reference>
<evidence type="ECO:0000256" key="1">
    <source>
        <dbReference type="SAM" id="MobiDB-lite"/>
    </source>
</evidence>
<comment type="caution">
    <text evidence="2">The sequence shown here is derived from an EMBL/GenBank/DDBJ whole genome shotgun (WGS) entry which is preliminary data.</text>
</comment>
<feature type="region of interest" description="Disordered" evidence="1">
    <location>
        <begin position="39"/>
        <end position="68"/>
    </location>
</feature>
<accession>A0A843VRN3</accession>
<proteinExistence type="predicted"/>
<gene>
    <name evidence="2" type="ORF">Taro_028880</name>
</gene>
<protein>
    <submittedName>
        <fullName evidence="2">Uncharacterized protein</fullName>
    </submittedName>
</protein>
<dbReference type="Proteomes" id="UP000652761">
    <property type="component" value="Unassembled WGS sequence"/>
</dbReference>
<name>A0A843VRN3_COLES</name>
<keyword evidence="3" id="KW-1185">Reference proteome</keyword>
<evidence type="ECO:0000313" key="3">
    <source>
        <dbReference type="Proteomes" id="UP000652761"/>
    </source>
</evidence>
<dbReference type="OrthoDB" id="442680at2759"/>
<sequence>MPIWCGQWWQQDLMALYLRMDADLVVRFCKDVETRSQTIGQTPLESGGSVDPTRLGRDQLGPTQPPDPTLPFMLQLLHLLC</sequence>